<gene>
    <name evidence="1" type="ORF">QCA50_005013</name>
</gene>
<dbReference type="AlphaFoldDB" id="A0AAW0GPV4"/>
<keyword evidence="2" id="KW-1185">Reference proteome</keyword>
<sequence>MLKIRMFFCFGTDENGPPNDAWKLSLMGKLRSLFLPVPVDLNLDLNALSPMSVSKFI</sequence>
<protein>
    <submittedName>
        <fullName evidence="1">Uncharacterized protein</fullName>
    </submittedName>
</protein>
<evidence type="ECO:0000313" key="2">
    <source>
        <dbReference type="Proteomes" id="UP001385951"/>
    </source>
</evidence>
<dbReference type="EMBL" id="JASBNA010000005">
    <property type="protein sequence ID" value="KAK7691614.1"/>
    <property type="molecule type" value="Genomic_DNA"/>
</dbReference>
<organism evidence="1 2">
    <name type="scientific">Cerrena zonata</name>
    <dbReference type="NCBI Taxonomy" id="2478898"/>
    <lineage>
        <taxon>Eukaryota</taxon>
        <taxon>Fungi</taxon>
        <taxon>Dikarya</taxon>
        <taxon>Basidiomycota</taxon>
        <taxon>Agaricomycotina</taxon>
        <taxon>Agaricomycetes</taxon>
        <taxon>Polyporales</taxon>
        <taxon>Cerrenaceae</taxon>
        <taxon>Cerrena</taxon>
    </lineage>
</organism>
<accession>A0AAW0GPV4</accession>
<comment type="caution">
    <text evidence="1">The sequence shown here is derived from an EMBL/GenBank/DDBJ whole genome shotgun (WGS) entry which is preliminary data.</text>
</comment>
<name>A0AAW0GPV4_9APHY</name>
<evidence type="ECO:0000313" key="1">
    <source>
        <dbReference type="EMBL" id="KAK7691614.1"/>
    </source>
</evidence>
<proteinExistence type="predicted"/>
<reference evidence="1 2" key="1">
    <citation type="submission" date="2022-09" db="EMBL/GenBank/DDBJ databases">
        <authorList>
            <person name="Palmer J.M."/>
        </authorList>
    </citation>
    <scope>NUCLEOTIDE SEQUENCE [LARGE SCALE GENOMIC DNA]</scope>
    <source>
        <strain evidence="1 2">DSM 7382</strain>
    </source>
</reference>
<dbReference type="Proteomes" id="UP001385951">
    <property type="component" value="Unassembled WGS sequence"/>
</dbReference>